<dbReference type="AlphaFoldDB" id="A0A3E2BK63"/>
<dbReference type="CDD" id="cd09618">
    <property type="entry name" value="CBM9_like_2"/>
    <property type="match status" value="1"/>
</dbReference>
<dbReference type="SUPFAM" id="SSF49344">
    <property type="entry name" value="CBD9-like"/>
    <property type="match status" value="1"/>
</dbReference>
<name>A0A3E2BK63_9BACT</name>
<organism evidence="2 3">
    <name type="scientific">Candidatus Saccharicenans subterraneus</name>
    <dbReference type="NCBI Taxonomy" id="2508984"/>
    <lineage>
        <taxon>Bacteria</taxon>
        <taxon>Candidatus Aminicenantota</taxon>
        <taxon>Candidatus Aminicenantia</taxon>
        <taxon>Candidatus Aminicenantales</taxon>
        <taxon>Candidatus Saccharicenantaceae</taxon>
        <taxon>Candidatus Saccharicenans</taxon>
    </lineage>
</organism>
<sequence length="666" mass="76601">MVFPREGEPTEATELRIVYDDSNLYLGIFCSDSQPARISANTMAHDAFEDEESGDDIVKVLLDPFLDRRNAFIFIVNARGARSEGLAFGEHSSLDWDGIWDARSRVRPDGWSTEIKIPFKTISFKPNLPHWGLNVERYIPRKQETIRLAAVRQDNFFNNAAEAAHLEGIRDLKLGLGITFRPYGTSRVLKTHTDPASTDYQWDGGFDLYKNFTPNFVGALSYNTDFAETEVDERRINLTRFPLYFPEKRTFFLEGSEIYRFGTTSTESFSPFFSRRIGLYQGQQVPLLFGAKAFGRLGNTNLAFIDVMTDRFQDLGLSRQNFFAGRIYQNILAESKVGLIFTSGSPTGEKNTLAGVDLIYQTSRFRGNRNLSIGGWYVYNWNTIEAGRHGAFGFKIDYPNDLWDIVTSYSYYGEAVDPGLGFLPRRNVQTYSFGMAYMPRPEKGFIGRTVRQFFHELRFNFYWDLAGRLETRTIQVNPFDFQTESGEHFEFSISPKRDVLPYDFEVADGVIIPAGGYNFTQFNLEFRSASHRPVSIDLEHQFGQFYSGRLHQTELGLNLRLKGYATLAINADLVRGNLPQGRFSENVFQVKADFFLSPRLGLMNYIQYDDVSRELAINVRFRWELSPGNVIYLVYNKNWEKSWDPMSRFLPLQERGVFKIQLSIRP</sequence>
<dbReference type="Proteomes" id="UP000257323">
    <property type="component" value="Unassembled WGS sequence"/>
</dbReference>
<feature type="domain" description="DUF5916" evidence="1">
    <location>
        <begin position="179"/>
        <end position="279"/>
    </location>
</feature>
<dbReference type="InterPro" id="IPR045670">
    <property type="entry name" value="DUF5916"/>
</dbReference>
<dbReference type="Pfam" id="PF19313">
    <property type="entry name" value="DUF5916"/>
    <property type="match status" value="1"/>
</dbReference>
<evidence type="ECO:0000313" key="3">
    <source>
        <dbReference type="Proteomes" id="UP000257323"/>
    </source>
</evidence>
<evidence type="ECO:0000259" key="1">
    <source>
        <dbReference type="Pfam" id="PF19313"/>
    </source>
</evidence>
<evidence type="ECO:0000313" key="2">
    <source>
        <dbReference type="EMBL" id="RFT15006.1"/>
    </source>
</evidence>
<comment type="caution">
    <text evidence="2">The sequence shown here is derived from an EMBL/GenBank/DDBJ whole genome shotgun (WGS) entry which is preliminary data.</text>
</comment>
<dbReference type="EMBL" id="QUAH01000014">
    <property type="protein sequence ID" value="RFT15006.1"/>
    <property type="molecule type" value="Genomic_DNA"/>
</dbReference>
<gene>
    <name evidence="2" type="ORF">OP8BY_1116</name>
</gene>
<reference evidence="2 3" key="1">
    <citation type="submission" date="2018-08" db="EMBL/GenBank/DDBJ databases">
        <title>Genome analysis of the thermophilic bacterium of the candidate phylum Aminicenantes from deep subsurface aquifer revealed its physiology and ecological role.</title>
        <authorList>
            <person name="Kadnikov V.V."/>
            <person name="Mardanov A.V."/>
            <person name="Beletsky A.V."/>
            <person name="Karnachuk O.V."/>
            <person name="Ravin N.V."/>
        </authorList>
    </citation>
    <scope>NUCLEOTIDE SEQUENCE [LARGE SCALE GENOMIC DNA]</scope>
    <source>
        <strain evidence="2">BY38</strain>
    </source>
</reference>
<dbReference type="Gene3D" id="2.60.40.1190">
    <property type="match status" value="1"/>
</dbReference>
<protein>
    <recommendedName>
        <fullName evidence="1">DUF5916 domain-containing protein</fullName>
    </recommendedName>
</protein>
<proteinExistence type="predicted"/>
<accession>A0A3E2BK63</accession>